<evidence type="ECO:0000313" key="2">
    <source>
        <dbReference type="EMBL" id="CAD6957885.1"/>
    </source>
</evidence>
<gene>
    <name evidence="2" type="ORF">JKILLFL_G7810</name>
</gene>
<feature type="region of interest" description="Disordered" evidence="1">
    <location>
        <begin position="43"/>
        <end position="83"/>
    </location>
</feature>
<sequence length="83" mass="8796">TVYPTPTISTPPNRADTLTVQLSRFSSSAKPWGGEFQAAQLNSLGTTGRVETDGGGGTSIPAHSESSRALRSPIERPTEARPW</sequence>
<dbReference type="Proteomes" id="UP000836404">
    <property type="component" value="Unassembled WGS sequence"/>
</dbReference>
<feature type="compositionally biased region" description="Basic and acidic residues" evidence="1">
    <location>
        <begin position="65"/>
        <end position="83"/>
    </location>
</feature>
<evidence type="ECO:0000256" key="1">
    <source>
        <dbReference type="SAM" id="MobiDB-lite"/>
    </source>
</evidence>
<protein>
    <submittedName>
        <fullName evidence="2">Uncharacterized protein</fullName>
    </submittedName>
</protein>
<accession>A0A9N8QL99</accession>
<organism evidence="2 3">
    <name type="scientific">Tilletia laevis</name>
    <dbReference type="NCBI Taxonomy" id="157183"/>
    <lineage>
        <taxon>Eukaryota</taxon>
        <taxon>Fungi</taxon>
        <taxon>Dikarya</taxon>
        <taxon>Basidiomycota</taxon>
        <taxon>Ustilaginomycotina</taxon>
        <taxon>Exobasidiomycetes</taxon>
        <taxon>Tilletiales</taxon>
        <taxon>Tilletiaceae</taxon>
        <taxon>Tilletia</taxon>
    </lineage>
</organism>
<comment type="caution">
    <text evidence="2">The sequence shown here is derived from an EMBL/GenBank/DDBJ whole genome shotgun (WGS) entry which is preliminary data.</text>
</comment>
<proteinExistence type="predicted"/>
<reference evidence="2 3" key="1">
    <citation type="submission" date="2020-10" db="EMBL/GenBank/DDBJ databases">
        <authorList>
            <person name="Sedaghatjoo S."/>
        </authorList>
    </citation>
    <scope>NUCLEOTIDE SEQUENCE [LARGE SCALE GENOMIC DNA]</scope>
    <source>
        <strain evidence="2 3">LLFL</strain>
    </source>
</reference>
<feature type="non-terminal residue" evidence="2">
    <location>
        <position position="1"/>
    </location>
</feature>
<dbReference type="EMBL" id="CAJHJF010006628">
    <property type="protein sequence ID" value="CAD6957885.1"/>
    <property type="molecule type" value="Genomic_DNA"/>
</dbReference>
<keyword evidence="3" id="KW-1185">Reference proteome</keyword>
<dbReference type="AlphaFoldDB" id="A0A9N8QL99"/>
<name>A0A9N8QL99_9BASI</name>
<evidence type="ECO:0000313" key="3">
    <source>
        <dbReference type="Proteomes" id="UP000836404"/>
    </source>
</evidence>